<keyword evidence="13" id="KW-0915">Sodium</keyword>
<evidence type="ECO:0000256" key="5">
    <source>
        <dbReference type="ARBA" id="ARBA00022538"/>
    </source>
</evidence>
<gene>
    <name evidence="19" type="ORF">BINO364_LOCUS2958</name>
</gene>
<dbReference type="InterPro" id="IPR004481">
    <property type="entry name" value="K/Na/Ca-exchanger"/>
</dbReference>
<dbReference type="InterPro" id="IPR044880">
    <property type="entry name" value="NCX_ion-bd_dom_sf"/>
</dbReference>
<evidence type="ECO:0000256" key="4">
    <source>
        <dbReference type="ARBA" id="ARBA00022449"/>
    </source>
</evidence>
<keyword evidence="4" id="KW-0050">Antiport</keyword>
<dbReference type="OrthoDB" id="2127281at2759"/>
<feature type="transmembrane region" description="Helical" evidence="17">
    <location>
        <begin position="198"/>
        <end position="217"/>
    </location>
</feature>
<dbReference type="InterPro" id="IPR004837">
    <property type="entry name" value="NaCa_Exmemb"/>
</dbReference>
<evidence type="ECO:0000313" key="19">
    <source>
        <dbReference type="EMBL" id="CAH0716133.1"/>
    </source>
</evidence>
<dbReference type="Gene3D" id="1.20.1420.30">
    <property type="entry name" value="NCX, central ion-binding region"/>
    <property type="match status" value="2"/>
</dbReference>
<feature type="non-terminal residue" evidence="19">
    <location>
        <position position="527"/>
    </location>
</feature>
<keyword evidence="7 17" id="KW-0812">Transmembrane</keyword>
<evidence type="ECO:0000256" key="15">
    <source>
        <dbReference type="ARBA" id="ARBA00023136"/>
    </source>
</evidence>
<feature type="transmembrane region" description="Helical" evidence="17">
    <location>
        <begin position="463"/>
        <end position="484"/>
    </location>
</feature>
<sequence length="527" mass="58441">MVNMLIRTNRACKYRLAIFIRVLFFFGIPILYLASNNHVEEDKVLDDFYIDDDIAFSPRHLLGIIENQVNNCTPAAILEFPSDGLTRLQRKHGFILIHCILAVYCFLLLGTVCEHYFVPAIEIICERLNMEADIAGATFMAAASSSPELFINCIGTFVTEGDLGVGAIVGSAVFNVLAVPACCALVAGRVIELDWWSVSRDCMMYAVAVVALILSLLDDKIYWYEALLLVLMYTFYILAMVYNGRIGDFAKSGCCYIKKKKTYTEITPLLSKEKRSALEVSHQLAHSNHNINILEQGVVITKRHASTDSESSTSSLWSWPDEKTSGMQKLFWIVTWPMGLLLWVTIPDCRKHQRLYPLTFIMCVTWIGGVSYLVAWIITIVGDTLNVPDSITGLTILAAGTSLPEAVSSVLVTNQGHGTMGISNSIGSNTFDILLCLGLPWLIKALFYPSFPNNHWVKINSSGLSYSAISLLSTLLALYGALALNKFQLDWKVGTICALVYVGFLLMASLIELNILFVVNLPICPHT</sequence>
<evidence type="ECO:0000256" key="7">
    <source>
        <dbReference type="ARBA" id="ARBA00022692"/>
    </source>
</evidence>
<keyword evidence="14" id="KW-0406">Ion transport</keyword>
<keyword evidence="6" id="KW-0109">Calcium transport</keyword>
<evidence type="ECO:0000256" key="12">
    <source>
        <dbReference type="ARBA" id="ARBA00022989"/>
    </source>
</evidence>
<accession>A0A8J9U9A2</accession>
<protein>
    <recommendedName>
        <fullName evidence="18">Sodium/calcium exchanger membrane region domain-containing protein</fullName>
    </recommendedName>
</protein>
<evidence type="ECO:0000256" key="16">
    <source>
        <dbReference type="ARBA" id="ARBA00023201"/>
    </source>
</evidence>
<keyword evidence="12 17" id="KW-1133">Transmembrane helix</keyword>
<evidence type="ECO:0000256" key="9">
    <source>
        <dbReference type="ARBA" id="ARBA00022837"/>
    </source>
</evidence>
<keyword evidence="20" id="KW-1185">Reference proteome</keyword>
<keyword evidence="16" id="KW-0739">Sodium transport</keyword>
<dbReference type="PANTHER" id="PTHR10846:SF73">
    <property type="entry name" value="SODIUM_CALCIUM EXCHANGER MEMBRANE REGION DOMAIN-CONTAINING PROTEIN"/>
    <property type="match status" value="1"/>
</dbReference>
<keyword evidence="11" id="KW-0630">Potassium</keyword>
<dbReference type="NCBIfam" id="TIGR00367">
    <property type="entry name" value="calcium/sodium antiporter"/>
    <property type="match status" value="1"/>
</dbReference>
<feature type="domain" description="Sodium/calcium exchanger membrane region" evidence="18">
    <location>
        <begin position="357"/>
        <end position="508"/>
    </location>
</feature>
<feature type="transmembrane region" description="Helical" evidence="17">
    <location>
        <begin position="93"/>
        <end position="113"/>
    </location>
</feature>
<feature type="transmembrane region" description="Helical" evidence="17">
    <location>
        <begin position="12"/>
        <end position="34"/>
    </location>
</feature>
<feature type="transmembrane region" description="Helical" evidence="17">
    <location>
        <begin position="358"/>
        <end position="381"/>
    </location>
</feature>
<feature type="transmembrane region" description="Helical" evidence="17">
    <location>
        <begin position="163"/>
        <end position="186"/>
    </location>
</feature>
<dbReference type="GO" id="GO:0015293">
    <property type="term" value="F:symporter activity"/>
    <property type="evidence" value="ECO:0007669"/>
    <property type="project" value="UniProtKB-KW"/>
</dbReference>
<evidence type="ECO:0000259" key="18">
    <source>
        <dbReference type="Pfam" id="PF01699"/>
    </source>
</evidence>
<dbReference type="GO" id="GO:0005262">
    <property type="term" value="F:calcium channel activity"/>
    <property type="evidence" value="ECO:0007669"/>
    <property type="project" value="TreeGrafter"/>
</dbReference>
<dbReference type="FunFam" id="1.20.1420.30:FF:000009">
    <property type="entry name" value="sodium/potassium/calcium exchanger 5 isoform X2"/>
    <property type="match status" value="1"/>
</dbReference>
<keyword evidence="3" id="KW-0813">Transport</keyword>
<reference evidence="19" key="1">
    <citation type="submission" date="2021-12" db="EMBL/GenBank/DDBJ databases">
        <authorList>
            <person name="Martin H S."/>
        </authorList>
    </citation>
    <scope>NUCLEOTIDE SEQUENCE</scope>
</reference>
<evidence type="ECO:0000256" key="1">
    <source>
        <dbReference type="ARBA" id="ARBA00004141"/>
    </source>
</evidence>
<name>A0A8J9U9A2_9NEOP</name>
<evidence type="ECO:0000256" key="3">
    <source>
        <dbReference type="ARBA" id="ARBA00022448"/>
    </source>
</evidence>
<comment type="subcellular location">
    <subcellularLocation>
        <location evidence="1">Membrane</location>
        <topology evidence="1">Multi-pass membrane protein</topology>
    </subcellularLocation>
</comment>
<feature type="transmembrane region" description="Helical" evidence="17">
    <location>
        <begin position="496"/>
        <end position="519"/>
    </location>
</feature>
<evidence type="ECO:0000313" key="20">
    <source>
        <dbReference type="Proteomes" id="UP000838878"/>
    </source>
</evidence>
<feature type="transmembrane region" description="Helical" evidence="17">
    <location>
        <begin position="223"/>
        <end position="242"/>
    </location>
</feature>
<feature type="transmembrane region" description="Helical" evidence="17">
    <location>
        <begin position="430"/>
        <end position="451"/>
    </location>
</feature>
<keyword evidence="9" id="KW-0106">Calcium</keyword>
<comment type="similarity">
    <text evidence="2">Belongs to the Ca(2+):cation antiporter (CaCA) (TC 2.A.19) family. SLC24A subfamily.</text>
</comment>
<keyword evidence="5" id="KW-0633">Potassium transport</keyword>
<evidence type="ECO:0000256" key="14">
    <source>
        <dbReference type="ARBA" id="ARBA00023065"/>
    </source>
</evidence>
<keyword evidence="15 17" id="KW-0472">Membrane</keyword>
<evidence type="ECO:0000256" key="2">
    <source>
        <dbReference type="ARBA" id="ARBA00005364"/>
    </source>
</evidence>
<evidence type="ECO:0000256" key="13">
    <source>
        <dbReference type="ARBA" id="ARBA00023053"/>
    </source>
</evidence>
<evidence type="ECO:0000256" key="17">
    <source>
        <dbReference type="SAM" id="Phobius"/>
    </source>
</evidence>
<dbReference type="Pfam" id="PF01699">
    <property type="entry name" value="Na_Ca_ex"/>
    <property type="match status" value="2"/>
</dbReference>
<dbReference type="GO" id="GO:0006874">
    <property type="term" value="P:intracellular calcium ion homeostasis"/>
    <property type="evidence" value="ECO:0007669"/>
    <property type="project" value="TreeGrafter"/>
</dbReference>
<feature type="transmembrane region" description="Helical" evidence="17">
    <location>
        <begin position="134"/>
        <end position="157"/>
    </location>
</feature>
<evidence type="ECO:0000256" key="8">
    <source>
        <dbReference type="ARBA" id="ARBA00022729"/>
    </source>
</evidence>
<dbReference type="AlphaFoldDB" id="A0A8J9U9A2"/>
<proteinExistence type="inferred from homology"/>
<dbReference type="PANTHER" id="PTHR10846">
    <property type="entry name" value="SODIUM/POTASSIUM/CALCIUM EXCHANGER"/>
    <property type="match status" value="1"/>
</dbReference>
<keyword evidence="8" id="KW-0732">Signal</keyword>
<organism evidence="19 20">
    <name type="scientific">Brenthis ino</name>
    <name type="common">lesser marbled fritillary</name>
    <dbReference type="NCBI Taxonomy" id="405034"/>
    <lineage>
        <taxon>Eukaryota</taxon>
        <taxon>Metazoa</taxon>
        <taxon>Ecdysozoa</taxon>
        <taxon>Arthropoda</taxon>
        <taxon>Hexapoda</taxon>
        <taxon>Insecta</taxon>
        <taxon>Pterygota</taxon>
        <taxon>Neoptera</taxon>
        <taxon>Endopterygota</taxon>
        <taxon>Lepidoptera</taxon>
        <taxon>Glossata</taxon>
        <taxon>Ditrysia</taxon>
        <taxon>Papilionoidea</taxon>
        <taxon>Nymphalidae</taxon>
        <taxon>Heliconiinae</taxon>
        <taxon>Argynnini</taxon>
        <taxon>Brenthis</taxon>
    </lineage>
</organism>
<evidence type="ECO:0000256" key="10">
    <source>
        <dbReference type="ARBA" id="ARBA00022847"/>
    </source>
</evidence>
<keyword evidence="10" id="KW-0769">Symport</keyword>
<dbReference type="Proteomes" id="UP000838878">
    <property type="component" value="Chromosome 11"/>
</dbReference>
<dbReference type="GO" id="GO:0005886">
    <property type="term" value="C:plasma membrane"/>
    <property type="evidence" value="ECO:0007669"/>
    <property type="project" value="TreeGrafter"/>
</dbReference>
<evidence type="ECO:0000256" key="11">
    <source>
        <dbReference type="ARBA" id="ARBA00022958"/>
    </source>
</evidence>
<feature type="domain" description="Sodium/calcium exchanger membrane region" evidence="18">
    <location>
        <begin position="100"/>
        <end position="240"/>
    </location>
</feature>
<dbReference type="GO" id="GO:0008273">
    <property type="term" value="F:calcium, potassium:sodium antiporter activity"/>
    <property type="evidence" value="ECO:0007669"/>
    <property type="project" value="TreeGrafter"/>
</dbReference>
<dbReference type="EMBL" id="OV170231">
    <property type="protein sequence ID" value="CAH0716133.1"/>
    <property type="molecule type" value="Genomic_DNA"/>
</dbReference>
<evidence type="ECO:0000256" key="6">
    <source>
        <dbReference type="ARBA" id="ARBA00022568"/>
    </source>
</evidence>